<dbReference type="Proteomes" id="UP000690515">
    <property type="component" value="Unassembled WGS sequence"/>
</dbReference>
<sequence>MLPSEMVPIDRVSAIVYDQLGPLDRIIKQSTDSIINTHIKQGVVDQKVSQYRSNAYQDRMPYFLSDFYKKVEHDLDIDARSYHIHIEILGEIVGSLRVTCAPFEFKEVLPVSEGIPSEFDQYIELSRLIVDHNRWRADIGKLLITRAIQLAFDLQAKGIVALCKRPTAMVFSRYGLEKYHSKPIIVASRHYQPYYLMHTTLRRLIMHIDSTTHNDKKTTVKNIAIPVV</sequence>
<proteinExistence type="predicted"/>
<dbReference type="SUPFAM" id="SSF55729">
    <property type="entry name" value="Acyl-CoA N-acyltransferases (Nat)"/>
    <property type="match status" value="1"/>
</dbReference>
<dbReference type="RefSeq" id="WP_215819603.1">
    <property type="nucleotide sequence ID" value="NZ_JAGSOY010000019.1"/>
</dbReference>
<dbReference type="Gene3D" id="3.40.630.30">
    <property type="match status" value="1"/>
</dbReference>
<comment type="caution">
    <text evidence="2">The sequence shown here is derived from an EMBL/GenBank/DDBJ whole genome shotgun (WGS) entry which is preliminary data.</text>
</comment>
<protein>
    <submittedName>
        <fullName evidence="2">GNAT family N-acetyltransferase</fullName>
    </submittedName>
</protein>
<dbReference type="InterPro" id="IPR016181">
    <property type="entry name" value="Acyl_CoA_acyltransferase"/>
</dbReference>
<evidence type="ECO:0000313" key="3">
    <source>
        <dbReference type="Proteomes" id="UP000690515"/>
    </source>
</evidence>
<gene>
    <name evidence="2" type="ORF">KCG35_10275</name>
</gene>
<reference evidence="2 3" key="1">
    <citation type="submission" date="2021-04" db="EMBL/GenBank/DDBJ databases">
        <authorList>
            <person name="Pira H."/>
            <person name="Risdian C."/>
            <person name="Wink J."/>
        </authorList>
    </citation>
    <scope>NUCLEOTIDE SEQUENCE [LARGE SCALE GENOMIC DNA]</scope>
    <source>
        <strain evidence="2 3">WH53</strain>
    </source>
</reference>
<keyword evidence="3" id="KW-1185">Reference proteome</keyword>
<organism evidence="2 3">
    <name type="scientific">Zooshikella harenae</name>
    <dbReference type="NCBI Taxonomy" id="2827238"/>
    <lineage>
        <taxon>Bacteria</taxon>
        <taxon>Pseudomonadati</taxon>
        <taxon>Pseudomonadota</taxon>
        <taxon>Gammaproteobacteria</taxon>
        <taxon>Oceanospirillales</taxon>
        <taxon>Zooshikellaceae</taxon>
        <taxon>Zooshikella</taxon>
    </lineage>
</organism>
<evidence type="ECO:0000259" key="1">
    <source>
        <dbReference type="Pfam" id="PF00583"/>
    </source>
</evidence>
<name>A0ABS5ZBU4_9GAMM</name>
<dbReference type="EMBL" id="JAGSOY010000019">
    <property type="protein sequence ID" value="MBU2711445.1"/>
    <property type="molecule type" value="Genomic_DNA"/>
</dbReference>
<dbReference type="InterPro" id="IPR000182">
    <property type="entry name" value="GNAT_dom"/>
</dbReference>
<evidence type="ECO:0000313" key="2">
    <source>
        <dbReference type="EMBL" id="MBU2711445.1"/>
    </source>
</evidence>
<accession>A0ABS5ZBU4</accession>
<feature type="domain" description="N-acetyltransferase" evidence="1">
    <location>
        <begin position="61"/>
        <end position="162"/>
    </location>
</feature>
<dbReference type="Pfam" id="PF00583">
    <property type="entry name" value="Acetyltransf_1"/>
    <property type="match status" value="1"/>
</dbReference>